<name>A0A7W9MRK5_9ACTN</name>
<gene>
    <name evidence="1" type="ORF">HDA39_000343</name>
</gene>
<dbReference type="AlphaFoldDB" id="A0A7W9MRK5"/>
<sequence>MITPEVARAHIYELRRVAELHNRVASRPSALRRLLTRKH</sequence>
<comment type="caution">
    <text evidence="1">The sequence shown here is derived from an EMBL/GenBank/DDBJ whole genome shotgun (WGS) entry which is preliminary data.</text>
</comment>
<keyword evidence="2" id="KW-1185">Reference proteome</keyword>
<accession>A0A7W9MRK5</accession>
<dbReference type="Proteomes" id="UP000549971">
    <property type="component" value="Unassembled WGS sequence"/>
</dbReference>
<evidence type="ECO:0000313" key="1">
    <source>
        <dbReference type="EMBL" id="MBB5833609.1"/>
    </source>
</evidence>
<reference evidence="1 2" key="1">
    <citation type="submission" date="2020-08" db="EMBL/GenBank/DDBJ databases">
        <title>Sequencing the genomes of 1000 actinobacteria strains.</title>
        <authorList>
            <person name="Klenk H.-P."/>
        </authorList>
    </citation>
    <scope>NUCLEOTIDE SEQUENCE [LARGE SCALE GENOMIC DNA]</scope>
    <source>
        <strain evidence="1 2">DSM 28967</strain>
    </source>
</reference>
<evidence type="ECO:0000313" key="2">
    <source>
        <dbReference type="Proteomes" id="UP000549971"/>
    </source>
</evidence>
<organism evidence="1 2">
    <name type="scientific">Kribbella italica</name>
    <dbReference type="NCBI Taxonomy" id="1540520"/>
    <lineage>
        <taxon>Bacteria</taxon>
        <taxon>Bacillati</taxon>
        <taxon>Actinomycetota</taxon>
        <taxon>Actinomycetes</taxon>
        <taxon>Propionibacteriales</taxon>
        <taxon>Kribbellaceae</taxon>
        <taxon>Kribbella</taxon>
    </lineage>
</organism>
<proteinExistence type="predicted"/>
<dbReference type="EMBL" id="JACHMY010000001">
    <property type="protein sequence ID" value="MBB5833609.1"/>
    <property type="molecule type" value="Genomic_DNA"/>
</dbReference>
<protein>
    <submittedName>
        <fullName evidence="1">Uncharacterized protein</fullName>
    </submittedName>
</protein>